<sequence length="641" mass="70860">MDVTRPAVIAIIGAGPRGTGLLERIGANVPELFGGRALEIHVIDPFPPGAGRVWRYHQSPLLKMNSMAEDVTMFTDHSVQCEGPIRPGPSLSEWADQVRGLDHGELTEQLRRLEGTTFPTRQLQSQYLSWVFRRVLADLPPEVSVHVHATRATGVTGGPSDRQRVWLEGRPAPLLADVVILALGHLDAEPTGEHEELRRFAQTHGLCYLPPAYTADADLTGIKPGENVIVRGFGLAFIDLMVLLTEGRGGGYRRGADNRLVYVPSGTEPRLYVGSRRGVPYHAKPAYRLRGSPPQLPRFFDTAAVDLASGEPLDFRRDVWPLVAKEIAWGYYQELFTGHPERVASSWPEFASRYSRLDWDDERMSALIERSVPDPEDRIDFERLDRPLRGLRFATFEDLQHHLRRYIEADVARRSDPAHSADLGAFMALLSVFGQLHRLMTLGKMAPRSQVEDVDGWWFGFFNYFASGPPGPRLEQLLALSRAGVVQFLGADMWVEPSREHGVFRAGSASTDTIVEATALVEARLPAPSVRRSRDALLRGLYLTGEGSEEILVDGGFVHNTGLLRVGADGRILDRHDRPHPRRFAVGPYTTNRSGAGFARPGTNAPAFRQNDAIARAVLRFLRETAGAAGPPTAAWTARGG</sequence>
<proteinExistence type="predicted"/>
<comment type="caution">
    <text evidence="2">The sequence shown here is derived from an EMBL/GenBank/DDBJ whole genome shotgun (WGS) entry which is preliminary data.</text>
</comment>
<protein>
    <submittedName>
        <fullName evidence="2">Adenylate cyclase</fullName>
    </submittedName>
</protein>
<dbReference type="PANTHER" id="PTHR40254:SF1">
    <property type="entry name" value="BLR0577 PROTEIN"/>
    <property type="match status" value="1"/>
</dbReference>
<dbReference type="PANTHER" id="PTHR40254">
    <property type="entry name" value="BLR0577 PROTEIN"/>
    <property type="match status" value="1"/>
</dbReference>
<dbReference type="PATRIC" id="fig|1469144.8.peg.2589"/>
<dbReference type="InterPro" id="IPR052189">
    <property type="entry name" value="L-asp_N-monooxygenase_NS-form"/>
</dbReference>
<dbReference type="EMBL" id="JYIJ01000017">
    <property type="protein sequence ID" value="KWX03364.1"/>
    <property type="molecule type" value="Genomic_DNA"/>
</dbReference>
<dbReference type="RefSeq" id="WP_067069873.1">
    <property type="nucleotide sequence ID" value="NZ_JYIJ01000017.1"/>
</dbReference>
<evidence type="ECO:0000313" key="2">
    <source>
        <dbReference type="EMBL" id="KWX03364.1"/>
    </source>
</evidence>
<feature type="domain" description="FAD-dependent urate hydroxylase HpyO/Asp monooxygenase CreE-like FAD/NAD(P)-binding" evidence="1">
    <location>
        <begin position="10"/>
        <end position="185"/>
    </location>
</feature>
<dbReference type="Proteomes" id="UP000070659">
    <property type="component" value="Unassembled WGS sequence"/>
</dbReference>
<gene>
    <name evidence="2" type="ORF">TH66_10430</name>
</gene>
<evidence type="ECO:0000313" key="3">
    <source>
        <dbReference type="Proteomes" id="UP000070659"/>
    </source>
</evidence>
<name>A0A132MZV6_9ACTN</name>
<organism evidence="2 3">
    <name type="scientific">Carbonactinospora thermoautotrophica</name>
    <dbReference type="NCBI Taxonomy" id="1469144"/>
    <lineage>
        <taxon>Bacteria</taxon>
        <taxon>Bacillati</taxon>
        <taxon>Actinomycetota</taxon>
        <taxon>Actinomycetes</taxon>
        <taxon>Kitasatosporales</taxon>
        <taxon>Carbonactinosporaceae</taxon>
        <taxon>Carbonactinospora</taxon>
    </lineage>
</organism>
<accession>A0A132MZV6</accession>
<reference evidence="2 3" key="1">
    <citation type="submission" date="2015-02" db="EMBL/GenBank/DDBJ databases">
        <title>Physiological reanalysis, assessment of diazotrophy, and genome sequences of multiple isolates of Streptomyces thermoautotrophicus.</title>
        <authorList>
            <person name="MacKellar D.C."/>
            <person name="Lieber L."/>
            <person name="Norman J."/>
            <person name="Bolger A."/>
            <person name="Tobin C."/>
            <person name="Murray J.W."/>
            <person name="Prell J."/>
        </authorList>
    </citation>
    <scope>NUCLEOTIDE SEQUENCE [LARGE SCALE GENOMIC DNA]</scope>
    <source>
        <strain evidence="2 3">UBT1</strain>
    </source>
</reference>
<evidence type="ECO:0000259" key="1">
    <source>
        <dbReference type="Pfam" id="PF13454"/>
    </source>
</evidence>
<dbReference type="InterPro" id="IPR038732">
    <property type="entry name" value="HpyO/CreE_NAD-binding"/>
</dbReference>
<dbReference type="AlphaFoldDB" id="A0A132MZV6"/>
<dbReference type="Pfam" id="PF13454">
    <property type="entry name" value="NAD_binding_9"/>
    <property type="match status" value="1"/>
</dbReference>